<dbReference type="InterPro" id="IPR036366">
    <property type="entry name" value="PGBDSf"/>
</dbReference>
<evidence type="ECO:0000259" key="2">
    <source>
        <dbReference type="Pfam" id="PF01471"/>
    </source>
</evidence>
<name>A0ABS5E0H5_9BURK</name>
<proteinExistence type="predicted"/>
<protein>
    <submittedName>
        <fullName evidence="3">Peptidoglycan-binding protein</fullName>
    </submittedName>
</protein>
<dbReference type="Gene3D" id="1.10.101.10">
    <property type="entry name" value="PGBD-like superfamily/PGBD"/>
    <property type="match status" value="1"/>
</dbReference>
<dbReference type="SUPFAM" id="SSF47090">
    <property type="entry name" value="PGBD-like"/>
    <property type="match status" value="1"/>
</dbReference>
<dbReference type="Proteomes" id="UP000672097">
    <property type="component" value="Unassembled WGS sequence"/>
</dbReference>
<gene>
    <name evidence="3" type="ORF">KAK11_15860</name>
</gene>
<feature type="chain" id="PRO_5045567485" evidence="1">
    <location>
        <begin position="30"/>
        <end position="793"/>
    </location>
</feature>
<evidence type="ECO:0000256" key="1">
    <source>
        <dbReference type="SAM" id="SignalP"/>
    </source>
</evidence>
<accession>A0ABS5E0H5</accession>
<dbReference type="Pfam" id="PF01471">
    <property type="entry name" value="PG_binding_1"/>
    <property type="match status" value="1"/>
</dbReference>
<dbReference type="InterPro" id="IPR036365">
    <property type="entry name" value="PGBD-like_sf"/>
</dbReference>
<evidence type="ECO:0000313" key="4">
    <source>
        <dbReference type="Proteomes" id="UP000672097"/>
    </source>
</evidence>
<keyword evidence="1" id="KW-0732">Signal</keyword>
<comment type="caution">
    <text evidence="3">The sequence shown here is derived from an EMBL/GenBank/DDBJ whole genome shotgun (WGS) entry which is preliminary data.</text>
</comment>
<evidence type="ECO:0000313" key="3">
    <source>
        <dbReference type="EMBL" id="MBQ0936809.1"/>
    </source>
</evidence>
<organism evidence="3 4">
    <name type="scientific">Ideonella paludis</name>
    <dbReference type="NCBI Taxonomy" id="1233411"/>
    <lineage>
        <taxon>Bacteria</taxon>
        <taxon>Pseudomonadati</taxon>
        <taxon>Pseudomonadota</taxon>
        <taxon>Betaproteobacteria</taxon>
        <taxon>Burkholderiales</taxon>
        <taxon>Sphaerotilaceae</taxon>
        <taxon>Ideonella</taxon>
    </lineage>
</organism>
<reference evidence="3 4" key="1">
    <citation type="submission" date="2021-04" db="EMBL/GenBank/DDBJ databases">
        <title>The genome sequence of type strain Ideonella paludis KCTC 32238.</title>
        <authorList>
            <person name="Liu Y."/>
        </authorList>
    </citation>
    <scope>NUCLEOTIDE SEQUENCE [LARGE SCALE GENOMIC DNA]</scope>
    <source>
        <strain evidence="3 4">KCTC 32238</strain>
    </source>
</reference>
<keyword evidence="4" id="KW-1185">Reference proteome</keyword>
<feature type="domain" description="Peptidoglycan binding-like" evidence="2">
    <location>
        <begin position="735"/>
        <end position="788"/>
    </location>
</feature>
<sequence>MKITRKSSAVAAAQLVWSASMVLAASAQAGMVTDNHGNVGYDTAAECDAAVAAGNAKFYEPFTHQPPLKRAGEVDVKVMKLGQLAGYEKGACDLGVGRRDNRDGVGRALIGKYVPYGPNMSVNVYFDAAGTPVRATMQQCDNNFKGDLPRPVGSQVAAASSECYANVLTPAKFENKTEQVLKVPATKRFEPVAATFKTVSEEVVISPAITKQIPIPATYKTVTEQVLVRPESFREEPVPPTYKTVTEQVLVKPEGKRIEVIPGTFKRVSEQVMVSPERKELKVIPATYADKEDTVVDRPATTRVETVPATYKTVSEQVLAKAESLRYEPIALPLKTIKEEVLRSEASAKLQASRSSVKTVTEQVVVKAESKRLIQVPAVYDTVTERIKVADASKEWKRGRAWIGKAIDVRPLRGFVVGKDGKVDGASVDLQGATADNTRLDDDVMCLVEVPEQYQTISRQVLRTPATVREEIIPAEYGTVTRQVMNQEAAASEQEIPATYQTITRQVIDIEKLKAAGYKFDDKGDIVAAPNGDRVLRAGALMGAGAKSAGAESGTEGYVREIKIPAEYKTVSRQVVDQPASVRTIEVPGTTKVVKTRVVATPARTEEIVIPAVYKTVEREVVDQAPSTREIKIPAVYKTVERRVVDTPASTRKIPVPAVYETVKRRVIDTPASFREEVIPAITKTITRQVIDQPASLREVEVPAQYETLTYQVKVAEGKTEQRAVLCETNATPTKITEIQRALKAAGFEPGPLNGVLRAQTMRAVNQYQQSKGLPVDGFLNLETVKSLGVSPN</sequence>
<dbReference type="RefSeq" id="WP_210810202.1">
    <property type="nucleotide sequence ID" value="NZ_JAGQDG010000006.1"/>
</dbReference>
<feature type="signal peptide" evidence="1">
    <location>
        <begin position="1"/>
        <end position="29"/>
    </location>
</feature>
<dbReference type="EMBL" id="JAGQDG010000006">
    <property type="protein sequence ID" value="MBQ0936809.1"/>
    <property type="molecule type" value="Genomic_DNA"/>
</dbReference>
<dbReference type="InterPro" id="IPR002477">
    <property type="entry name" value="Peptidoglycan-bd-like"/>
</dbReference>